<sequence>MDPYAERQVERRARPGKKRNMFIVLVILLGVLALLNPATEDFAEYAADDLQEILGPSLPGGLNQAVVRPLVQSLAERDSYIIFSVFSLPNIQDSSTFIGDITAKKRYLGVFKIFFIEL</sequence>
<dbReference type="Proteomes" id="UP000199050">
    <property type="component" value="Unassembled WGS sequence"/>
</dbReference>
<dbReference type="EMBL" id="FNDX01000009">
    <property type="protein sequence ID" value="SDI90543.1"/>
    <property type="molecule type" value="Genomic_DNA"/>
</dbReference>
<reference evidence="3" key="1">
    <citation type="submission" date="2016-10" db="EMBL/GenBank/DDBJ databases">
        <authorList>
            <person name="Varghese N."/>
            <person name="Submissions S."/>
        </authorList>
    </citation>
    <scope>NUCLEOTIDE SEQUENCE [LARGE SCALE GENOMIC DNA]</scope>
    <source>
        <strain evidence="3">CGMCC 1.11012</strain>
    </source>
</reference>
<evidence type="ECO:0000256" key="1">
    <source>
        <dbReference type="SAM" id="Phobius"/>
    </source>
</evidence>
<dbReference type="AlphaFoldDB" id="A0A1G8PDF0"/>
<dbReference type="OrthoDB" id="2617733at2"/>
<proteinExistence type="predicted"/>
<keyword evidence="3" id="KW-1185">Reference proteome</keyword>
<evidence type="ECO:0000313" key="2">
    <source>
        <dbReference type="EMBL" id="SDI90543.1"/>
    </source>
</evidence>
<accession>A0A1G8PDF0</accession>
<keyword evidence="1" id="KW-0812">Transmembrane</keyword>
<keyword evidence="1" id="KW-0472">Membrane</keyword>
<evidence type="ECO:0000313" key="3">
    <source>
        <dbReference type="Proteomes" id="UP000199050"/>
    </source>
</evidence>
<name>A0A1G8PDF0_9BACL</name>
<dbReference type="RefSeq" id="WP_090714136.1">
    <property type="nucleotide sequence ID" value="NZ_CBCSKY010000045.1"/>
</dbReference>
<gene>
    <name evidence="2" type="ORF">SAMN05216192_109171</name>
</gene>
<keyword evidence="1" id="KW-1133">Transmembrane helix</keyword>
<organism evidence="2 3">
    <name type="scientific">Paenibacillus typhae</name>
    <dbReference type="NCBI Taxonomy" id="1174501"/>
    <lineage>
        <taxon>Bacteria</taxon>
        <taxon>Bacillati</taxon>
        <taxon>Bacillota</taxon>
        <taxon>Bacilli</taxon>
        <taxon>Bacillales</taxon>
        <taxon>Paenibacillaceae</taxon>
        <taxon>Paenibacillus</taxon>
    </lineage>
</organism>
<feature type="transmembrane region" description="Helical" evidence="1">
    <location>
        <begin position="21"/>
        <end position="38"/>
    </location>
</feature>
<protein>
    <submittedName>
        <fullName evidence="2">Uncharacterized protein</fullName>
    </submittedName>
</protein>